<keyword evidence="2 4" id="KW-0808">Transferase</keyword>
<dbReference type="Pfam" id="PF00685">
    <property type="entry name" value="Sulfotransfer_1"/>
    <property type="match status" value="1"/>
</dbReference>
<dbReference type="RefSeq" id="WP_074904267.1">
    <property type="nucleotide sequence ID" value="NZ_FOUB01000008.1"/>
</dbReference>
<feature type="domain" description="Sulfotransferase" evidence="3">
    <location>
        <begin position="29"/>
        <end position="292"/>
    </location>
</feature>
<dbReference type="InterPro" id="IPR027417">
    <property type="entry name" value="P-loop_NTPase"/>
</dbReference>
<evidence type="ECO:0000313" key="5">
    <source>
        <dbReference type="Proteomes" id="UP000183287"/>
    </source>
</evidence>
<name>A0A1I4M1F1_9PROT</name>
<sequence length="306" mass="35887">MPTLPKRSRIYQNHHFDSTRWDYFESRANDIVVATSYKAGTTWTQAIVAHLLFPDGNFPAAPAEMSPWLDMRIMPLEVVLNRLKAQTHCRFIKTHLPLDGMLYSEKIKYLYIARDPRDVFMSLWNHYKGMKDEFFTLMNLLPGRVGDELPRPPDDIHIFWRNWITRGSFAWETDGWPYWSHLSNVQSWWNFRHLPNIQLFHYNDMLENTEREVRRMAAFLEINVPENAWADIIKAVSFAEMKRQGDLYAPGGGHFWKGGAQTFLHKGTNGRWREVLSDKEMALYEAACDRALTLDCRVWLESGGTI</sequence>
<evidence type="ECO:0000259" key="3">
    <source>
        <dbReference type="Pfam" id="PF00685"/>
    </source>
</evidence>
<dbReference type="EMBL" id="FOUB01000008">
    <property type="protein sequence ID" value="SFL97042.1"/>
    <property type="molecule type" value="Genomic_DNA"/>
</dbReference>
<dbReference type="Gene3D" id="3.40.50.300">
    <property type="entry name" value="P-loop containing nucleotide triphosphate hydrolases"/>
    <property type="match status" value="1"/>
</dbReference>
<protein>
    <submittedName>
        <fullName evidence="4">Aryl sulfotransferase</fullName>
    </submittedName>
</protein>
<dbReference type="GO" id="GO:0008146">
    <property type="term" value="F:sulfotransferase activity"/>
    <property type="evidence" value="ECO:0007669"/>
    <property type="project" value="InterPro"/>
</dbReference>
<reference evidence="5" key="1">
    <citation type="submission" date="2016-10" db="EMBL/GenBank/DDBJ databases">
        <authorList>
            <person name="Varghese N."/>
            <person name="Submissions S."/>
        </authorList>
    </citation>
    <scope>NUCLEOTIDE SEQUENCE [LARGE SCALE GENOMIC DNA]</scope>
    <source>
        <strain evidence="5">Nm44</strain>
    </source>
</reference>
<evidence type="ECO:0000256" key="2">
    <source>
        <dbReference type="ARBA" id="ARBA00022679"/>
    </source>
</evidence>
<dbReference type="SUPFAM" id="SSF52540">
    <property type="entry name" value="P-loop containing nucleoside triphosphate hydrolases"/>
    <property type="match status" value="1"/>
</dbReference>
<accession>A0A1I4M1F1</accession>
<dbReference type="OrthoDB" id="3399180at2"/>
<evidence type="ECO:0000313" key="4">
    <source>
        <dbReference type="EMBL" id="SFL97042.1"/>
    </source>
</evidence>
<dbReference type="AlphaFoldDB" id="A0A1I4M1F1"/>
<keyword evidence="5" id="KW-1185">Reference proteome</keyword>
<gene>
    <name evidence="4" type="ORF">SAMN05421863_100834</name>
</gene>
<dbReference type="STRING" id="44574.AAW31_03905"/>
<proteinExistence type="inferred from homology"/>
<dbReference type="Proteomes" id="UP000183287">
    <property type="component" value="Unassembled WGS sequence"/>
</dbReference>
<dbReference type="PANTHER" id="PTHR11783">
    <property type="entry name" value="SULFOTRANSFERASE SULT"/>
    <property type="match status" value="1"/>
</dbReference>
<organism evidence="4 5">
    <name type="scientific">Nitrosomonas communis</name>
    <dbReference type="NCBI Taxonomy" id="44574"/>
    <lineage>
        <taxon>Bacteria</taxon>
        <taxon>Pseudomonadati</taxon>
        <taxon>Pseudomonadota</taxon>
        <taxon>Betaproteobacteria</taxon>
        <taxon>Nitrosomonadales</taxon>
        <taxon>Nitrosomonadaceae</taxon>
        <taxon>Nitrosomonas</taxon>
    </lineage>
</organism>
<evidence type="ECO:0000256" key="1">
    <source>
        <dbReference type="ARBA" id="ARBA00005771"/>
    </source>
</evidence>
<dbReference type="InterPro" id="IPR000863">
    <property type="entry name" value="Sulfotransferase_dom"/>
</dbReference>
<comment type="similarity">
    <text evidence="1">Belongs to the sulfotransferase 1 family.</text>
</comment>